<name>A0A8G2CMN3_ACIRU</name>
<sequence>MRASARRAVLSAIVLTGAAVILPTASAAPSSGRSRFAGALFGKSCLQAPPTFASVDQAASSAGYQVFQNRMIGAGAHQKEWLVPIMPKAAPLLLSVISGPSRNGASNITVCGVSVLGASGPGLQQALSANPRLGRPRKIIAGPHGGTQVYWAVPFGGATKSPDAQVILAYGLPGTQLDQIDLILQTPQ</sequence>
<reference evidence="2 3" key="1">
    <citation type="submission" date="2017-01" db="EMBL/GenBank/DDBJ databases">
        <authorList>
            <person name="Varghese N."/>
            <person name="Submissions S."/>
        </authorList>
    </citation>
    <scope>NUCLEOTIDE SEQUENCE [LARGE SCALE GENOMIC DNA]</scope>
    <source>
        <strain evidence="2 3">ATCC 35905</strain>
    </source>
</reference>
<accession>A0A8G2CMN3</accession>
<keyword evidence="3" id="KW-1185">Reference proteome</keyword>
<keyword evidence="1" id="KW-0732">Signal</keyword>
<comment type="caution">
    <text evidence="2">The sequence shown here is derived from an EMBL/GenBank/DDBJ whole genome shotgun (WGS) entry which is preliminary data.</text>
</comment>
<feature type="chain" id="PRO_5033989516" evidence="1">
    <location>
        <begin position="28"/>
        <end position="188"/>
    </location>
</feature>
<protein>
    <submittedName>
        <fullName evidence="2">Uncharacterized protein</fullName>
    </submittedName>
</protein>
<proteinExistence type="predicted"/>
<feature type="signal peptide" evidence="1">
    <location>
        <begin position="1"/>
        <end position="27"/>
    </location>
</feature>
<evidence type="ECO:0000256" key="1">
    <source>
        <dbReference type="SAM" id="SignalP"/>
    </source>
</evidence>
<dbReference type="AlphaFoldDB" id="A0A8G2CMN3"/>
<dbReference type="EMBL" id="FTNE01000022">
    <property type="protein sequence ID" value="SIR27267.1"/>
    <property type="molecule type" value="Genomic_DNA"/>
</dbReference>
<gene>
    <name evidence="2" type="ORF">SAMN05421828_12244</name>
</gene>
<evidence type="ECO:0000313" key="3">
    <source>
        <dbReference type="Proteomes" id="UP000186308"/>
    </source>
</evidence>
<dbReference type="Proteomes" id="UP000186308">
    <property type="component" value="Unassembled WGS sequence"/>
</dbReference>
<organism evidence="2 3">
    <name type="scientific">Acidiphilium rubrum</name>
    <dbReference type="NCBI Taxonomy" id="526"/>
    <lineage>
        <taxon>Bacteria</taxon>
        <taxon>Pseudomonadati</taxon>
        <taxon>Pseudomonadota</taxon>
        <taxon>Alphaproteobacteria</taxon>
        <taxon>Acetobacterales</taxon>
        <taxon>Acidocellaceae</taxon>
        <taxon>Acidiphilium</taxon>
    </lineage>
</organism>
<evidence type="ECO:0000313" key="2">
    <source>
        <dbReference type="EMBL" id="SIR27267.1"/>
    </source>
</evidence>